<dbReference type="AlphaFoldDB" id="A0A087TR20"/>
<evidence type="ECO:0000313" key="1">
    <source>
        <dbReference type="EMBL" id="KFM67559.1"/>
    </source>
</evidence>
<reference evidence="1 2" key="1">
    <citation type="submission" date="2013-11" db="EMBL/GenBank/DDBJ databases">
        <title>Genome sequencing of Stegodyphus mimosarum.</title>
        <authorList>
            <person name="Bechsgaard J."/>
        </authorList>
    </citation>
    <scope>NUCLEOTIDE SEQUENCE [LARGE SCALE GENOMIC DNA]</scope>
</reference>
<organism evidence="1 2">
    <name type="scientific">Stegodyphus mimosarum</name>
    <name type="common">African social velvet spider</name>
    <dbReference type="NCBI Taxonomy" id="407821"/>
    <lineage>
        <taxon>Eukaryota</taxon>
        <taxon>Metazoa</taxon>
        <taxon>Ecdysozoa</taxon>
        <taxon>Arthropoda</taxon>
        <taxon>Chelicerata</taxon>
        <taxon>Arachnida</taxon>
        <taxon>Araneae</taxon>
        <taxon>Araneomorphae</taxon>
        <taxon>Entelegynae</taxon>
        <taxon>Eresoidea</taxon>
        <taxon>Eresidae</taxon>
        <taxon>Stegodyphus</taxon>
    </lineage>
</organism>
<evidence type="ECO:0000313" key="2">
    <source>
        <dbReference type="Proteomes" id="UP000054359"/>
    </source>
</evidence>
<accession>A0A087TR20</accession>
<dbReference type="STRING" id="407821.A0A087TR20"/>
<dbReference type="Proteomes" id="UP000054359">
    <property type="component" value="Unassembled WGS sequence"/>
</dbReference>
<dbReference type="OrthoDB" id="8065733at2759"/>
<dbReference type="PANTHER" id="PTHR47331">
    <property type="entry name" value="PHD-TYPE DOMAIN-CONTAINING PROTEIN"/>
    <property type="match status" value="1"/>
</dbReference>
<sequence length="321" mass="36971">MNSLIKKLVMYPNVSDSADAILNLVDVINERIHCLNVLEQRVEGFGDTYVTHLLVEKLDRIHAIGVNVFMSLVLGEPIKQNQELPTAVRSKLGWIISGTALVNSYGNACILLNNLELTTDEFIKKFWTLETVPEETVLSKSEEKCEEHFKTSHNRDDTGAASRTAAKNLIHDIDNLMRRGGFILRKWPSNMPDVLEGIPKELRENGLQLDIFKEQSRKITMKCLNVPASKCFARSDSTITLFWIASESRRWLLFVANRMSKIQTAIPEVNWNPVQGKNNPAYYGTRRLQPNELIECYQWFNGPSWLQNLYWMNKWNWTVKK</sequence>
<keyword evidence="2" id="KW-1185">Reference proteome</keyword>
<protein>
    <submittedName>
        <fullName evidence="1">Uncharacterized protein</fullName>
    </submittedName>
</protein>
<dbReference type="EMBL" id="KK116364">
    <property type="protein sequence ID" value="KFM67559.1"/>
    <property type="molecule type" value="Genomic_DNA"/>
</dbReference>
<feature type="non-terminal residue" evidence="1">
    <location>
        <position position="321"/>
    </location>
</feature>
<gene>
    <name evidence="1" type="ORF">X975_18509</name>
</gene>
<name>A0A087TR20_STEMI</name>
<proteinExistence type="predicted"/>